<organism evidence="1 2">
    <name type="scientific">Paenibacillus allorhizoplanae</name>
    <dbReference type="NCBI Taxonomy" id="2905648"/>
    <lineage>
        <taxon>Bacteria</taxon>
        <taxon>Bacillati</taxon>
        <taxon>Bacillota</taxon>
        <taxon>Bacilli</taxon>
        <taxon>Bacillales</taxon>
        <taxon>Paenibacillaceae</taxon>
        <taxon>Paenibacillus</taxon>
    </lineage>
</organism>
<dbReference type="Proteomes" id="UP000838821">
    <property type="component" value="Unassembled WGS sequence"/>
</dbReference>
<reference evidence="1" key="1">
    <citation type="submission" date="2022-01" db="EMBL/GenBank/DDBJ databases">
        <authorList>
            <person name="Criscuolo A."/>
        </authorList>
    </citation>
    <scope>NUCLEOTIDE SEQUENCE</scope>
    <source>
        <strain evidence="1">CIP111891</strain>
    </source>
</reference>
<dbReference type="CDD" id="cd08054">
    <property type="entry name" value="gp6"/>
    <property type="match status" value="1"/>
</dbReference>
<keyword evidence="2" id="KW-1185">Reference proteome</keyword>
<dbReference type="Pfam" id="PF05135">
    <property type="entry name" value="Phage_connect_1"/>
    <property type="match status" value="1"/>
</dbReference>
<dbReference type="InterPro" id="IPR006450">
    <property type="entry name" value="Phage_HK97_gp6-like"/>
</dbReference>
<protein>
    <recommendedName>
        <fullName evidence="3">Phage gp6-like head-tail connector protein</fullName>
    </recommendedName>
</protein>
<dbReference type="Gene3D" id="1.10.3230.30">
    <property type="entry name" value="Phage gp6-like head-tail connector protein"/>
    <property type="match status" value="1"/>
</dbReference>
<evidence type="ECO:0000313" key="1">
    <source>
        <dbReference type="EMBL" id="CAH1230694.1"/>
    </source>
</evidence>
<evidence type="ECO:0000313" key="2">
    <source>
        <dbReference type="Proteomes" id="UP000838821"/>
    </source>
</evidence>
<name>A0ABN8HA76_9BACL</name>
<accession>A0ABN8HA76</accession>
<dbReference type="RefSeq" id="WP_236293095.1">
    <property type="nucleotide sequence ID" value="NZ_CAKMMW010000038.1"/>
</dbReference>
<proteinExistence type="predicted"/>
<dbReference type="EMBL" id="CAKMMW010000038">
    <property type="protein sequence ID" value="CAH1230694.1"/>
    <property type="molecule type" value="Genomic_DNA"/>
</dbReference>
<comment type="caution">
    <text evidence="1">The sequence shown here is derived from an EMBL/GenBank/DDBJ whole genome shotgun (WGS) entry which is preliminary data.</text>
</comment>
<dbReference type="InterPro" id="IPR021146">
    <property type="entry name" value="Phage_gp6-like_head-tail"/>
</dbReference>
<evidence type="ECO:0008006" key="3">
    <source>
        <dbReference type="Google" id="ProtNLM"/>
    </source>
</evidence>
<gene>
    <name evidence="1" type="ORF">PAECIP111891_06725</name>
</gene>
<dbReference type="NCBIfam" id="TIGR01560">
    <property type="entry name" value="put_DNA_pack"/>
    <property type="match status" value="1"/>
</dbReference>
<sequence length="82" mass="9208">MLDLSEVKDYLRIDGSEDDTVLALLIDAAINYMTNAGVLESESSLYKLALMLYVSLHYENRDPSAKISGFNFSLESIIMQLK</sequence>